<dbReference type="InterPro" id="IPR038765">
    <property type="entry name" value="Papain-like_cys_pep_sf"/>
</dbReference>
<gene>
    <name evidence="3" type="primary">Usp37</name>
</gene>
<reference evidence="3" key="1">
    <citation type="submission" date="2020-04" db="EMBL/GenBank/DDBJ databases">
        <authorList>
            <person name="Neveu A P."/>
        </authorList>
    </citation>
    <scope>NUCLEOTIDE SEQUENCE</scope>
    <source>
        <tissue evidence="3">Whole embryo</tissue>
    </source>
</reference>
<feature type="compositionally biased region" description="Polar residues" evidence="1">
    <location>
        <begin position="930"/>
        <end position="940"/>
    </location>
</feature>
<feature type="compositionally biased region" description="Polar residues" evidence="1">
    <location>
        <begin position="287"/>
        <end position="299"/>
    </location>
</feature>
<organism evidence="3">
    <name type="scientific">Phallusia mammillata</name>
    <dbReference type="NCBI Taxonomy" id="59560"/>
    <lineage>
        <taxon>Eukaryota</taxon>
        <taxon>Metazoa</taxon>
        <taxon>Chordata</taxon>
        <taxon>Tunicata</taxon>
        <taxon>Ascidiacea</taxon>
        <taxon>Phlebobranchia</taxon>
        <taxon>Ascidiidae</taxon>
        <taxon>Phallusia</taxon>
    </lineage>
</organism>
<feature type="region of interest" description="Disordered" evidence="1">
    <location>
        <begin position="168"/>
        <end position="190"/>
    </location>
</feature>
<dbReference type="GO" id="GO:0000082">
    <property type="term" value="P:G1/S transition of mitotic cell cycle"/>
    <property type="evidence" value="ECO:0007669"/>
    <property type="project" value="TreeGrafter"/>
</dbReference>
<feature type="compositionally biased region" description="Polar residues" evidence="1">
    <location>
        <begin position="993"/>
        <end position="1007"/>
    </location>
</feature>
<feature type="compositionally biased region" description="Basic and acidic residues" evidence="1">
    <location>
        <begin position="301"/>
        <end position="337"/>
    </location>
</feature>
<dbReference type="InterPro" id="IPR050164">
    <property type="entry name" value="Peptidase_C19"/>
</dbReference>
<dbReference type="GO" id="GO:0005829">
    <property type="term" value="C:cytosol"/>
    <property type="evidence" value="ECO:0007669"/>
    <property type="project" value="TreeGrafter"/>
</dbReference>
<dbReference type="InterPro" id="IPR028889">
    <property type="entry name" value="USP"/>
</dbReference>
<keyword evidence="3" id="KW-0378">Hydrolase</keyword>
<dbReference type="PROSITE" id="PS50235">
    <property type="entry name" value="USP_3"/>
    <property type="match status" value="1"/>
</dbReference>
<feature type="region of interest" description="Disordered" evidence="1">
    <location>
        <begin position="206"/>
        <end position="250"/>
    </location>
</feature>
<feature type="region of interest" description="Disordered" evidence="1">
    <location>
        <begin position="980"/>
        <end position="1026"/>
    </location>
</feature>
<protein>
    <submittedName>
        <fullName evidence="3">Ubiquitin carboxyl-terminal hydrolase 37</fullName>
    </submittedName>
</protein>
<dbReference type="GO" id="GO:0016579">
    <property type="term" value="P:protein deubiquitination"/>
    <property type="evidence" value="ECO:0007669"/>
    <property type="project" value="InterPro"/>
</dbReference>
<dbReference type="CDD" id="cd02257">
    <property type="entry name" value="Peptidase_C19"/>
    <property type="match status" value="2"/>
</dbReference>
<dbReference type="SUPFAM" id="SSF54001">
    <property type="entry name" value="Cysteine proteinases"/>
    <property type="match status" value="1"/>
</dbReference>
<feature type="compositionally biased region" description="Basic and acidic residues" evidence="1">
    <location>
        <begin position="410"/>
        <end position="425"/>
    </location>
</feature>
<dbReference type="Pfam" id="PF00443">
    <property type="entry name" value="UCH"/>
    <property type="match status" value="1"/>
</dbReference>
<dbReference type="GO" id="GO:0005634">
    <property type="term" value="C:nucleus"/>
    <property type="evidence" value="ECO:0007669"/>
    <property type="project" value="TreeGrafter"/>
</dbReference>
<evidence type="ECO:0000313" key="3">
    <source>
        <dbReference type="EMBL" id="CAB3267557.1"/>
    </source>
</evidence>
<feature type="compositionally biased region" description="Basic and acidic residues" evidence="1">
    <location>
        <begin position="943"/>
        <end position="952"/>
    </location>
</feature>
<sequence>MSKKWMTSVRAKNVEFRILKSGEAGWKFERAWKQAHISFSTNSLAKGEHVMTVEFTYGKRIDIPIGEEMDKFQVQHSVGRVTITSHKKRSTFNIKSVSRDDAHKMDVFLQKVLDEKTSKTNVTTPTKLAKASPSKNFLAGKLKAHNLDKVRSLIDKSSTTATKVKIPPSAANIAEKENTTPPAGSNAPKRTSDVRLVMTTNTPKASVILTPTKDPPWKTATDGKRKSLSPNYNLHKRNRHSTSPLKNTTQIDARSDVILPTLESPLGRRNLLGSKLQSPKSAKKDISTSGVDCQITQVTPGKKETKKSQRKFDDFRRAQAEVRQAKIHTDLTDEKENTSPPSGSSDRKTTGLTKRSFYGANTSAPSFASELNKVRIVHTTPSPNRKLSTPSKFQLAMGSGVRRSLLQDVGQKKSDSPKKKPEKTSNDFGPFQFGSVDGTSSLFGDNNNNDNNKENLLFQPLADTANLFTSGEGFQNLGNTCYMNSTLQSLFGLLPFQYDLYSVGKKLDRVLQTDSLLLSMVRLMKQRTSTNSEKRVLLRKVKHAISISAKQFHGFLQHDAHEFLRLCLDLLQEDVTKANKLNVAEANNNNNIDVTPTKQSSENNLDCPVAKNFSFSVVQQIVCNKCKSVAKAKDEWYDLPVELQQKTNESGDTLHLQHLINSSFAEENIEHVCEDCKFNQATVTRNIVKLPRIMMIYLKRYSYNQTSDHSEKLRLPVALPLYVSFNHFCAKDVEIDTTLPDVDKGVFHNDHEKPQSGSTQMEVVIVASDDEPDTKLPAVATFLNNTPLSKECNNNNGNTNTPLEKTETINLLSSEDDKELTKALEMSEMEFFDNQQKQYNGILHHDKLRNLSEDEQVLLAMQLSLQNDKDSSLNNNNEVPTFLNNNTTSIDTNENIMSLPGTSEQTTKNNACLSNTPVKCTSFFTKANQTEKQTAQTVPSISPEKKSSDPQKSHGSGSVESTSMSSFSTIGSTKLDAFLSDESDHDDDVTHPVFNQNKSSDSNQQLVPSLERTAPSEKLDTNGTTEKLSQKVDDVCDQEIEAEANSYRLVSVVSHKGGSSNVGHYVSDVLSDISAHKWQCFDDSHVENVSESKVLLGRQSTSYLLFYLHKDLLSLYKP</sequence>
<dbReference type="InterPro" id="IPR001394">
    <property type="entry name" value="Peptidase_C19_UCH"/>
</dbReference>
<accession>A0A6F9DVS2</accession>
<dbReference type="GO" id="GO:0004843">
    <property type="term" value="F:cysteine-type deubiquitinase activity"/>
    <property type="evidence" value="ECO:0007669"/>
    <property type="project" value="InterPro"/>
</dbReference>
<dbReference type="InterPro" id="IPR018200">
    <property type="entry name" value="USP_CS"/>
</dbReference>
<feature type="compositionally biased region" description="Polar residues" evidence="1">
    <location>
        <begin position="241"/>
        <end position="250"/>
    </location>
</feature>
<feature type="region of interest" description="Disordered" evidence="1">
    <location>
        <begin position="270"/>
        <end position="352"/>
    </location>
</feature>
<proteinExistence type="evidence at transcript level"/>
<dbReference type="PROSITE" id="PS00973">
    <property type="entry name" value="USP_2"/>
    <property type="match status" value="1"/>
</dbReference>
<feature type="domain" description="USP" evidence="2">
    <location>
        <begin position="472"/>
        <end position="1110"/>
    </location>
</feature>
<dbReference type="PROSITE" id="PS00972">
    <property type="entry name" value="USP_1"/>
    <property type="match status" value="1"/>
</dbReference>
<feature type="compositionally biased region" description="Low complexity" evidence="1">
    <location>
        <begin position="953"/>
        <end position="966"/>
    </location>
</feature>
<feature type="region of interest" description="Disordered" evidence="1">
    <location>
        <begin position="930"/>
        <end position="966"/>
    </location>
</feature>
<feature type="region of interest" description="Disordered" evidence="1">
    <location>
        <begin position="404"/>
        <end position="432"/>
    </location>
</feature>
<name>A0A6F9DVS2_9ASCI</name>
<evidence type="ECO:0000256" key="1">
    <source>
        <dbReference type="SAM" id="MobiDB-lite"/>
    </source>
</evidence>
<dbReference type="EMBL" id="LR791695">
    <property type="protein sequence ID" value="CAB3267557.1"/>
    <property type="molecule type" value="mRNA"/>
</dbReference>
<dbReference type="PANTHER" id="PTHR24006:SF915">
    <property type="entry name" value="UBIQUITIN CARBOXYL-TERMINAL HYDROLASE-RELATED"/>
    <property type="match status" value="1"/>
</dbReference>
<dbReference type="AlphaFoldDB" id="A0A6F9DVS2"/>
<evidence type="ECO:0000259" key="2">
    <source>
        <dbReference type="PROSITE" id="PS50235"/>
    </source>
</evidence>
<dbReference type="Gene3D" id="3.90.70.10">
    <property type="entry name" value="Cysteine proteinases"/>
    <property type="match status" value="2"/>
</dbReference>
<dbReference type="PANTHER" id="PTHR24006">
    <property type="entry name" value="UBIQUITIN CARBOXYL-TERMINAL HYDROLASE"/>
    <property type="match status" value="1"/>
</dbReference>